<dbReference type="EMBL" id="JAGFNP010000015">
    <property type="protein sequence ID" value="MBO3735445.1"/>
    <property type="molecule type" value="Genomic_DNA"/>
</dbReference>
<feature type="transmembrane region" description="Helical" evidence="2">
    <location>
        <begin position="126"/>
        <end position="145"/>
    </location>
</feature>
<organism evidence="4 5">
    <name type="scientific">Glycomyces niveus</name>
    <dbReference type="NCBI Taxonomy" id="2820287"/>
    <lineage>
        <taxon>Bacteria</taxon>
        <taxon>Bacillati</taxon>
        <taxon>Actinomycetota</taxon>
        <taxon>Actinomycetes</taxon>
        <taxon>Glycomycetales</taxon>
        <taxon>Glycomycetaceae</taxon>
        <taxon>Glycomyces</taxon>
    </lineage>
</organism>
<keyword evidence="2" id="KW-1133">Transmembrane helix</keyword>
<evidence type="ECO:0000256" key="3">
    <source>
        <dbReference type="SAM" id="SignalP"/>
    </source>
</evidence>
<keyword evidence="2" id="KW-0812">Transmembrane</keyword>
<keyword evidence="3" id="KW-0732">Signal</keyword>
<accession>A0ABS3U9I9</accession>
<feature type="region of interest" description="Disordered" evidence="1">
    <location>
        <begin position="205"/>
        <end position="224"/>
    </location>
</feature>
<feature type="chain" id="PRO_5046581552" evidence="3">
    <location>
        <begin position="29"/>
        <end position="224"/>
    </location>
</feature>
<evidence type="ECO:0000313" key="5">
    <source>
        <dbReference type="Proteomes" id="UP000681341"/>
    </source>
</evidence>
<evidence type="ECO:0000313" key="4">
    <source>
        <dbReference type="EMBL" id="MBO3735445.1"/>
    </source>
</evidence>
<dbReference type="InterPro" id="IPR046657">
    <property type="entry name" value="DUF6766"/>
</dbReference>
<keyword evidence="5" id="KW-1185">Reference proteome</keyword>
<keyword evidence="2" id="KW-0472">Membrane</keyword>
<sequence>MKRFLRDNGLSVGFGAMFLAALVGQAFAGQADFNDRQLSQGGAEVTLLQYLASSDFAVNVAENWQSEYLQFFLYVFATVWLVQRGSPESKPMDQIGTESDEQQEVGRYADEDSPKWAQAGGWRTAVFSRSLGIAMAAIFLLSWFAQSVAGLSVYNAEQIAELQDPVSWPAYLGVAEFWNRTLQNWQSELLAVGSLAVFSVYWRQRGSPDSKPVGTSHDTTEKSG</sequence>
<reference evidence="4 5" key="1">
    <citation type="submission" date="2021-03" db="EMBL/GenBank/DDBJ databases">
        <title>Glycomyces sp. nov., a novel actinomycete isolated from soil.</title>
        <authorList>
            <person name="Yang X."/>
            <person name="Xu X."/>
        </authorList>
    </citation>
    <scope>NUCLEOTIDE SEQUENCE [LARGE SCALE GENOMIC DNA]</scope>
    <source>
        <strain evidence="4 5">NEAU-S30</strain>
    </source>
</reference>
<gene>
    <name evidence="4" type="ORF">J5V16_21675</name>
</gene>
<feature type="signal peptide" evidence="3">
    <location>
        <begin position="1"/>
        <end position="28"/>
    </location>
</feature>
<evidence type="ECO:0000256" key="1">
    <source>
        <dbReference type="SAM" id="MobiDB-lite"/>
    </source>
</evidence>
<protein>
    <submittedName>
        <fullName evidence="4">Uncharacterized protein</fullName>
    </submittedName>
</protein>
<name>A0ABS3U9I9_9ACTN</name>
<feature type="region of interest" description="Disordered" evidence="1">
    <location>
        <begin position="88"/>
        <end position="109"/>
    </location>
</feature>
<proteinExistence type="predicted"/>
<dbReference type="Proteomes" id="UP000681341">
    <property type="component" value="Unassembled WGS sequence"/>
</dbReference>
<comment type="caution">
    <text evidence="4">The sequence shown here is derived from an EMBL/GenBank/DDBJ whole genome shotgun (WGS) entry which is preliminary data.</text>
</comment>
<dbReference type="Pfam" id="PF20554">
    <property type="entry name" value="DUF6766"/>
    <property type="match status" value="1"/>
</dbReference>
<evidence type="ECO:0000256" key="2">
    <source>
        <dbReference type="SAM" id="Phobius"/>
    </source>
</evidence>
<dbReference type="RefSeq" id="WP_208499071.1">
    <property type="nucleotide sequence ID" value="NZ_JAGFNP010000015.1"/>
</dbReference>